<dbReference type="GO" id="GO:0003677">
    <property type="term" value="F:DNA binding"/>
    <property type="evidence" value="ECO:0007669"/>
    <property type="project" value="UniProtKB-KW"/>
</dbReference>
<dbReference type="GO" id="GO:0003700">
    <property type="term" value="F:DNA-binding transcription factor activity"/>
    <property type="evidence" value="ECO:0007669"/>
    <property type="project" value="InterPro"/>
</dbReference>
<dbReference type="Pfam" id="PF00126">
    <property type="entry name" value="HTH_1"/>
    <property type="match status" value="1"/>
</dbReference>
<dbReference type="PROSITE" id="PS50931">
    <property type="entry name" value="HTH_LYSR"/>
    <property type="match status" value="1"/>
</dbReference>
<dbReference type="SUPFAM" id="SSF53850">
    <property type="entry name" value="Periplasmic binding protein-like II"/>
    <property type="match status" value="1"/>
</dbReference>
<dbReference type="EMBL" id="JAJEPU010000016">
    <property type="protein sequence ID" value="MCC2164615.1"/>
    <property type="molecule type" value="Genomic_DNA"/>
</dbReference>
<dbReference type="SUPFAM" id="SSF46785">
    <property type="entry name" value="Winged helix' DNA-binding domain"/>
    <property type="match status" value="1"/>
</dbReference>
<keyword evidence="2" id="KW-0805">Transcription regulation</keyword>
<dbReference type="AlphaFoldDB" id="A0AAE3AS31"/>
<dbReference type="Gene3D" id="1.10.10.10">
    <property type="entry name" value="Winged helix-like DNA-binding domain superfamily/Winged helix DNA-binding domain"/>
    <property type="match status" value="1"/>
</dbReference>
<keyword evidence="7" id="KW-1185">Reference proteome</keyword>
<evidence type="ECO:0000256" key="4">
    <source>
        <dbReference type="ARBA" id="ARBA00023163"/>
    </source>
</evidence>
<evidence type="ECO:0000256" key="2">
    <source>
        <dbReference type="ARBA" id="ARBA00023015"/>
    </source>
</evidence>
<sequence length="317" mass="35816">MDIRYMEYILTLAKTGNITQAAKDLYISQPTLSQFIRNYQTTTGISLFKRMNGRYTLTPAGETFCKYAEQIIELENTMNQAMQGFKNTRILKIGTSTTKAISMVTHLIPLYRKEFPNIDIAMSEGNSFTTMAKVVNNELDLAFGSIPSTDLYKGQMITLRNEKIALAVPSRMALCKNANYNYIHQLDLETFAKELHDAPFILQHPGSCIRYLADGVFRAVHMTPSVILNTSNASAIVKSVSSGMGIGFIPVSNMVLDPNIVYFLLDPPLYRIHCMVYRKKMEKDLPFQRLFEMAQEYTEQWSDLNPEVGDLIPGTQG</sequence>
<evidence type="ECO:0000256" key="3">
    <source>
        <dbReference type="ARBA" id="ARBA00023125"/>
    </source>
</evidence>
<dbReference type="InterPro" id="IPR005119">
    <property type="entry name" value="LysR_subst-bd"/>
</dbReference>
<dbReference type="RefSeq" id="WP_308451221.1">
    <property type="nucleotide sequence ID" value="NZ_JAJEPU010000016.1"/>
</dbReference>
<keyword evidence="3" id="KW-0238">DNA-binding</keyword>
<evidence type="ECO:0000313" key="7">
    <source>
        <dbReference type="Proteomes" id="UP001198962"/>
    </source>
</evidence>
<dbReference type="GO" id="GO:0032993">
    <property type="term" value="C:protein-DNA complex"/>
    <property type="evidence" value="ECO:0007669"/>
    <property type="project" value="TreeGrafter"/>
</dbReference>
<feature type="domain" description="HTH lysR-type" evidence="5">
    <location>
        <begin position="1"/>
        <end position="58"/>
    </location>
</feature>
<dbReference type="InterPro" id="IPR000847">
    <property type="entry name" value="LysR_HTH_N"/>
</dbReference>
<dbReference type="PANTHER" id="PTHR30346:SF28">
    <property type="entry name" value="HTH-TYPE TRANSCRIPTIONAL REGULATOR CYNR"/>
    <property type="match status" value="1"/>
</dbReference>
<keyword evidence="4" id="KW-0804">Transcription</keyword>
<evidence type="ECO:0000256" key="1">
    <source>
        <dbReference type="ARBA" id="ARBA00009437"/>
    </source>
</evidence>
<dbReference type="Gene3D" id="3.40.190.290">
    <property type="match status" value="1"/>
</dbReference>
<organism evidence="6 7">
    <name type="scientific">Brotaphodocola catenula</name>
    <dbReference type="NCBI Taxonomy" id="2885361"/>
    <lineage>
        <taxon>Bacteria</taxon>
        <taxon>Bacillati</taxon>
        <taxon>Bacillota</taxon>
        <taxon>Clostridia</taxon>
        <taxon>Lachnospirales</taxon>
        <taxon>Lachnospiraceae</taxon>
        <taxon>Brotaphodocola</taxon>
    </lineage>
</organism>
<name>A0AAE3AS31_9FIRM</name>
<dbReference type="CDD" id="cd05466">
    <property type="entry name" value="PBP2_LTTR_substrate"/>
    <property type="match status" value="1"/>
</dbReference>
<comment type="similarity">
    <text evidence="1">Belongs to the LysR transcriptional regulatory family.</text>
</comment>
<evidence type="ECO:0000259" key="5">
    <source>
        <dbReference type="PROSITE" id="PS50931"/>
    </source>
</evidence>
<gene>
    <name evidence="6" type="ORF">LKD32_06930</name>
</gene>
<accession>A0AAE3AS31</accession>
<comment type="caution">
    <text evidence="6">The sequence shown here is derived from an EMBL/GenBank/DDBJ whole genome shotgun (WGS) entry which is preliminary data.</text>
</comment>
<protein>
    <submittedName>
        <fullName evidence="6">LysR family transcriptional regulator</fullName>
    </submittedName>
</protein>
<dbReference type="PANTHER" id="PTHR30346">
    <property type="entry name" value="TRANSCRIPTIONAL DUAL REGULATOR HCAR-RELATED"/>
    <property type="match status" value="1"/>
</dbReference>
<reference evidence="6" key="1">
    <citation type="submission" date="2021-10" db="EMBL/GenBank/DDBJ databases">
        <title>Anaerobic single-cell dispensing facilitates the cultivation of human gut bacteria.</title>
        <authorList>
            <person name="Afrizal A."/>
        </authorList>
    </citation>
    <scope>NUCLEOTIDE SEQUENCE</scope>
    <source>
        <strain evidence="6">CLA-AA-H274</strain>
    </source>
</reference>
<dbReference type="Proteomes" id="UP001198962">
    <property type="component" value="Unassembled WGS sequence"/>
</dbReference>
<dbReference type="InterPro" id="IPR036390">
    <property type="entry name" value="WH_DNA-bd_sf"/>
</dbReference>
<evidence type="ECO:0000313" key="6">
    <source>
        <dbReference type="EMBL" id="MCC2164615.1"/>
    </source>
</evidence>
<proteinExistence type="inferred from homology"/>
<dbReference type="Pfam" id="PF03466">
    <property type="entry name" value="LysR_substrate"/>
    <property type="match status" value="1"/>
</dbReference>
<dbReference type="InterPro" id="IPR036388">
    <property type="entry name" value="WH-like_DNA-bd_sf"/>
</dbReference>